<dbReference type="KEGG" id="malb:109966134"/>
<dbReference type="AlphaFoldDB" id="A0A3Q3KAY6"/>
<evidence type="ECO:0000256" key="5">
    <source>
        <dbReference type="ARBA" id="ARBA00022729"/>
    </source>
</evidence>
<dbReference type="OrthoDB" id="9894203at2759"/>
<dbReference type="GeneID" id="109966134"/>
<evidence type="ECO:0000259" key="13">
    <source>
        <dbReference type="Pfam" id="PF08357"/>
    </source>
</evidence>
<dbReference type="GO" id="GO:0006954">
    <property type="term" value="P:inflammatory response"/>
    <property type="evidence" value="ECO:0007669"/>
    <property type="project" value="UniProtKB-KW"/>
</dbReference>
<reference evidence="15" key="2">
    <citation type="submission" date="2025-09" db="UniProtKB">
        <authorList>
            <consortium name="Ensembl"/>
        </authorList>
    </citation>
    <scope>IDENTIFICATION</scope>
</reference>
<dbReference type="Ensembl" id="ENSMALT00000031775.1">
    <property type="protein sequence ID" value="ENSMALP00000031229.1"/>
    <property type="gene ID" value="ENSMALG00000021561.1"/>
</dbReference>
<accession>A0A3Q3KAY6</accession>
<keyword evidence="7 11" id="KW-0472">Membrane</keyword>
<evidence type="ECO:0000256" key="12">
    <source>
        <dbReference type="SAM" id="SignalP"/>
    </source>
</evidence>
<keyword evidence="4 11" id="KW-0812">Transmembrane</keyword>
<dbReference type="Gene3D" id="3.40.50.11530">
    <property type="match status" value="1"/>
</dbReference>
<dbReference type="PANTHER" id="PTHR15583:SF21">
    <property type="entry name" value="INTERLEUKIN-17 RECEPTOR E-LIKE"/>
    <property type="match status" value="1"/>
</dbReference>
<feature type="signal peptide" evidence="12">
    <location>
        <begin position="1"/>
        <end position="19"/>
    </location>
</feature>
<evidence type="ECO:0000259" key="14">
    <source>
        <dbReference type="Pfam" id="PF15037"/>
    </source>
</evidence>
<dbReference type="InterPro" id="IPR039465">
    <property type="entry name" value="IL-17_rcpt-like"/>
</dbReference>
<evidence type="ECO:0000256" key="1">
    <source>
        <dbReference type="ARBA" id="ARBA00004162"/>
    </source>
</evidence>
<dbReference type="RefSeq" id="XP_020466420.1">
    <property type="nucleotide sequence ID" value="XM_020610764.1"/>
</dbReference>
<evidence type="ECO:0000313" key="15">
    <source>
        <dbReference type="Ensembl" id="ENSMALP00000031229.1"/>
    </source>
</evidence>
<organism evidence="15 16">
    <name type="scientific">Monopterus albus</name>
    <name type="common">Swamp eel</name>
    <dbReference type="NCBI Taxonomy" id="43700"/>
    <lineage>
        <taxon>Eukaryota</taxon>
        <taxon>Metazoa</taxon>
        <taxon>Chordata</taxon>
        <taxon>Craniata</taxon>
        <taxon>Vertebrata</taxon>
        <taxon>Euteleostomi</taxon>
        <taxon>Actinopterygii</taxon>
        <taxon>Neopterygii</taxon>
        <taxon>Teleostei</taxon>
        <taxon>Neoteleostei</taxon>
        <taxon>Acanthomorphata</taxon>
        <taxon>Anabantaria</taxon>
        <taxon>Synbranchiformes</taxon>
        <taxon>Synbranchidae</taxon>
        <taxon>Monopterus</taxon>
    </lineage>
</organism>
<evidence type="ECO:0000256" key="10">
    <source>
        <dbReference type="ARBA" id="ARBA00023198"/>
    </source>
</evidence>
<keyword evidence="9" id="KW-0325">Glycoprotein</keyword>
<evidence type="ECO:0000256" key="4">
    <source>
        <dbReference type="ARBA" id="ARBA00022692"/>
    </source>
</evidence>
<evidence type="ECO:0000256" key="11">
    <source>
        <dbReference type="SAM" id="Phobius"/>
    </source>
</evidence>
<evidence type="ECO:0000256" key="9">
    <source>
        <dbReference type="ARBA" id="ARBA00023180"/>
    </source>
</evidence>
<proteinExistence type="predicted"/>
<comment type="subcellular location">
    <subcellularLocation>
        <location evidence="1">Cell membrane</location>
        <topology evidence="1">Single-pass membrane protein</topology>
    </subcellularLocation>
    <subcellularLocation>
        <location evidence="2">Membrane</location>
        <topology evidence="2">Single-pass type I membrane protein</topology>
    </subcellularLocation>
</comment>
<evidence type="ECO:0000256" key="3">
    <source>
        <dbReference type="ARBA" id="ARBA00022475"/>
    </source>
</evidence>
<feature type="transmembrane region" description="Helical" evidence="11">
    <location>
        <begin position="454"/>
        <end position="474"/>
    </location>
</feature>
<evidence type="ECO:0000256" key="8">
    <source>
        <dbReference type="ARBA" id="ARBA00023170"/>
    </source>
</evidence>
<reference evidence="15" key="1">
    <citation type="submission" date="2025-08" db="UniProtKB">
        <authorList>
            <consortium name="Ensembl"/>
        </authorList>
    </citation>
    <scope>IDENTIFICATION</scope>
</reference>
<sequence>MFKMRLGTALLFLTAVVSPLLLECTPTCQMENLNGHVEGGCSVKLTPGPVQLPNTSHSYSQCVTVRVWMTTDDLCRGPKIEIHSSFVEIFSPTMNKKKKCSKRNLHTRVKCVAQQSTHGNTSVTMVGITSVTMWVFMHKCVKAEAGSTVSVTYSTASTSCSDSYTVRDPVPDFNLSVTPLSKNITVTVEPGYKVYARWCYNTNGAICFGGLGGPRCLYTIDPSQSQSAHLSIPFLLPCLCVEVFYTYRDARRNKKCPFQDERLADVADVWLSSNVTLYDSSVIWHSLCPASDLKISASLCWRQHEQLCTPVLNSTLKGQEDGTSLIYNTSTVDKHPQMCVQFFHQGRYNISCPFEADMSSWEVAITLGRQSVFVSLSSSVPAMFSAQLCVLNEMGCAPTGPVSTLTVEGSMTEARINVLPHHLVLKPCVQVWQSDPAFHGRRILCPDYTRNRCGLYTVVALIFVIIIALLGRFIHQLTQSGAAGWLYIQKPVLLVCSSEQSAHVSAVCTLASILQEELSATVHLALWAQSSQRQAAAETGTAVADLGPLPWLYGQWEVVRKAQGKVLIIWSPEAKKTYEKQREERSNKDKKDSNKADVRHVKIRVCVEEDYKLDRKRLVKCKKEKVTGTDCIKLYDDENRYPQKAPSAVITPVFAAALCCLEGSLQQCKGQGVAVVYFQGLGHSRDIPKALRGIPRYCLPQDFRGLIQELGGMRRQATTGKARWHCWPRLLTKVLSIWLARRLAYRLQTLLPQNAGAVTSENDIS</sequence>
<evidence type="ECO:0000256" key="6">
    <source>
        <dbReference type="ARBA" id="ARBA00022989"/>
    </source>
</evidence>
<name>A0A3Q3KAY6_MONAL</name>
<dbReference type="InterPro" id="IPR027841">
    <property type="entry name" value="IL-17_rcpt_C/E_N"/>
</dbReference>
<feature type="domain" description="SEFIR" evidence="13">
    <location>
        <begin position="491"/>
        <end position="710"/>
    </location>
</feature>
<protein>
    <recommendedName>
        <fullName evidence="17">SEFIR domain-containing protein</fullName>
    </recommendedName>
</protein>
<evidence type="ECO:0008006" key="17">
    <source>
        <dbReference type="Google" id="ProtNLM"/>
    </source>
</evidence>
<keyword evidence="8" id="KW-0675">Receptor</keyword>
<dbReference type="STRING" id="43700.ENSMALP00000031229"/>
<dbReference type="InterPro" id="IPR013568">
    <property type="entry name" value="SEFIR_dom"/>
</dbReference>
<feature type="chain" id="PRO_5018535760" description="SEFIR domain-containing protein" evidence="12">
    <location>
        <begin position="20"/>
        <end position="765"/>
    </location>
</feature>
<keyword evidence="10" id="KW-0395">Inflammatory response</keyword>
<keyword evidence="5 12" id="KW-0732">Signal</keyword>
<dbReference type="PANTHER" id="PTHR15583">
    <property type="entry name" value="INTERLEUKIN-17 RECEPTOR"/>
    <property type="match status" value="1"/>
</dbReference>
<dbReference type="Pfam" id="PF08357">
    <property type="entry name" value="SEFIR"/>
    <property type="match status" value="1"/>
</dbReference>
<keyword evidence="16" id="KW-1185">Reference proteome</keyword>
<evidence type="ECO:0000256" key="2">
    <source>
        <dbReference type="ARBA" id="ARBA00004479"/>
    </source>
</evidence>
<dbReference type="GO" id="GO:0030368">
    <property type="term" value="F:interleukin-17 receptor activity"/>
    <property type="evidence" value="ECO:0007669"/>
    <property type="project" value="InterPro"/>
</dbReference>
<keyword evidence="6 11" id="KW-1133">Transmembrane helix</keyword>
<keyword evidence="3" id="KW-1003">Cell membrane</keyword>
<evidence type="ECO:0000256" key="7">
    <source>
        <dbReference type="ARBA" id="ARBA00023136"/>
    </source>
</evidence>
<feature type="domain" description="Interleukin-17 receptor C/E N-terminal" evidence="14">
    <location>
        <begin position="224"/>
        <end position="437"/>
    </location>
</feature>
<dbReference type="GO" id="GO:0005886">
    <property type="term" value="C:plasma membrane"/>
    <property type="evidence" value="ECO:0007669"/>
    <property type="project" value="UniProtKB-SubCell"/>
</dbReference>
<dbReference type="Proteomes" id="UP000261600">
    <property type="component" value="Unplaced"/>
</dbReference>
<dbReference type="Pfam" id="PF15037">
    <property type="entry name" value="IL17_R_N"/>
    <property type="match status" value="1"/>
</dbReference>
<evidence type="ECO:0000313" key="16">
    <source>
        <dbReference type="Proteomes" id="UP000261600"/>
    </source>
</evidence>